<feature type="compositionally biased region" description="Acidic residues" evidence="1">
    <location>
        <begin position="152"/>
        <end position="169"/>
    </location>
</feature>
<gene>
    <name evidence="3" type="ORF">MAR_003382</name>
</gene>
<sequence length="169" mass="19029">MFRLCLPACMEYVQMFHSCTPKAVKDLIIEDMKSEEGMFRILICTNAAGMGVNFHGVNHIIGRGGRSGKQAYHLLLTTKQQLRHTDQELREYALNDKMCRRDVLLTNYTLENRASVVPHICCDICVCNCGSIDCSSERFVHLAQDSGTNDSDSGDCMEDDDSDCTDLYE</sequence>
<accession>A0ABY7G8X2</accession>
<dbReference type="InterPro" id="IPR001650">
    <property type="entry name" value="Helicase_C-like"/>
</dbReference>
<evidence type="ECO:0000313" key="3">
    <source>
        <dbReference type="EMBL" id="WAR29814.1"/>
    </source>
</evidence>
<proteinExistence type="predicted"/>
<dbReference type="Proteomes" id="UP001164746">
    <property type="component" value="Chromosome 16"/>
</dbReference>
<dbReference type="SUPFAM" id="SSF52540">
    <property type="entry name" value="P-loop containing nucleoside triphosphate hydrolases"/>
    <property type="match status" value="1"/>
</dbReference>
<dbReference type="Pfam" id="PF00271">
    <property type="entry name" value="Helicase_C"/>
    <property type="match status" value="1"/>
</dbReference>
<dbReference type="EMBL" id="CP111027">
    <property type="protein sequence ID" value="WAR29814.1"/>
    <property type="molecule type" value="Genomic_DNA"/>
</dbReference>
<name>A0ABY7G8X2_MYAAR</name>
<keyword evidence="4" id="KW-1185">Reference proteome</keyword>
<evidence type="ECO:0000256" key="1">
    <source>
        <dbReference type="SAM" id="MobiDB-lite"/>
    </source>
</evidence>
<protein>
    <recommendedName>
        <fullName evidence="2">Helicase C-terminal domain-containing protein</fullName>
    </recommendedName>
</protein>
<feature type="region of interest" description="Disordered" evidence="1">
    <location>
        <begin position="145"/>
        <end position="169"/>
    </location>
</feature>
<dbReference type="InterPro" id="IPR027417">
    <property type="entry name" value="P-loop_NTPase"/>
</dbReference>
<reference evidence="3" key="1">
    <citation type="submission" date="2022-11" db="EMBL/GenBank/DDBJ databases">
        <title>Centuries of genome instability and evolution in soft-shell clam transmissible cancer (bioRxiv).</title>
        <authorList>
            <person name="Hart S.F.M."/>
            <person name="Yonemitsu M.A."/>
            <person name="Giersch R.M."/>
            <person name="Beal B.F."/>
            <person name="Arriagada G."/>
            <person name="Davis B.W."/>
            <person name="Ostrander E.A."/>
            <person name="Goff S.P."/>
            <person name="Metzger M.J."/>
        </authorList>
    </citation>
    <scope>NUCLEOTIDE SEQUENCE</scope>
    <source>
        <strain evidence="3">MELC-2E11</strain>
        <tissue evidence="3">Siphon/mantle</tissue>
    </source>
</reference>
<organism evidence="3 4">
    <name type="scientific">Mya arenaria</name>
    <name type="common">Soft-shell clam</name>
    <dbReference type="NCBI Taxonomy" id="6604"/>
    <lineage>
        <taxon>Eukaryota</taxon>
        <taxon>Metazoa</taxon>
        <taxon>Spiralia</taxon>
        <taxon>Lophotrochozoa</taxon>
        <taxon>Mollusca</taxon>
        <taxon>Bivalvia</taxon>
        <taxon>Autobranchia</taxon>
        <taxon>Heteroconchia</taxon>
        <taxon>Euheterodonta</taxon>
        <taxon>Imparidentia</taxon>
        <taxon>Neoheterodontei</taxon>
        <taxon>Myida</taxon>
        <taxon>Myoidea</taxon>
        <taxon>Myidae</taxon>
        <taxon>Mya</taxon>
    </lineage>
</organism>
<feature type="domain" description="Helicase C-terminal" evidence="2">
    <location>
        <begin position="13"/>
        <end position="61"/>
    </location>
</feature>
<evidence type="ECO:0000259" key="2">
    <source>
        <dbReference type="Pfam" id="PF00271"/>
    </source>
</evidence>
<evidence type="ECO:0000313" key="4">
    <source>
        <dbReference type="Proteomes" id="UP001164746"/>
    </source>
</evidence>
<dbReference type="Gene3D" id="3.40.50.300">
    <property type="entry name" value="P-loop containing nucleotide triphosphate hydrolases"/>
    <property type="match status" value="1"/>
</dbReference>